<dbReference type="Proteomes" id="UP000177698">
    <property type="component" value="Unassembled WGS sequence"/>
</dbReference>
<comment type="caution">
    <text evidence="1">The sequence shown here is derived from an EMBL/GenBank/DDBJ whole genome shotgun (WGS) entry which is preliminary data.</text>
</comment>
<dbReference type="Pfam" id="PF13711">
    <property type="entry name" value="DUF4160"/>
    <property type="match status" value="1"/>
</dbReference>
<reference evidence="1 2" key="1">
    <citation type="journal article" date="2016" name="Nat. Commun.">
        <title>Thousands of microbial genomes shed light on interconnected biogeochemical processes in an aquifer system.</title>
        <authorList>
            <person name="Anantharaman K."/>
            <person name="Brown C.T."/>
            <person name="Hug L.A."/>
            <person name="Sharon I."/>
            <person name="Castelle C.J."/>
            <person name="Probst A.J."/>
            <person name="Thomas B.C."/>
            <person name="Singh A."/>
            <person name="Wilkins M.J."/>
            <person name="Karaoz U."/>
            <person name="Brodie E.L."/>
            <person name="Williams K.H."/>
            <person name="Hubbard S.S."/>
            <person name="Banfield J.F."/>
        </authorList>
    </citation>
    <scope>NUCLEOTIDE SEQUENCE [LARGE SCALE GENOMIC DNA]</scope>
</reference>
<protein>
    <recommendedName>
        <fullName evidence="3">Transcriptional regulator</fullName>
    </recommendedName>
</protein>
<proteinExistence type="predicted"/>
<evidence type="ECO:0000313" key="2">
    <source>
        <dbReference type="Proteomes" id="UP000177698"/>
    </source>
</evidence>
<dbReference type="AlphaFoldDB" id="A0A1F7IEQ6"/>
<name>A0A1F7IEQ6_9BACT</name>
<evidence type="ECO:0008006" key="3">
    <source>
        <dbReference type="Google" id="ProtNLM"/>
    </source>
</evidence>
<evidence type="ECO:0000313" key="1">
    <source>
        <dbReference type="EMBL" id="OGK41842.1"/>
    </source>
</evidence>
<dbReference type="EMBL" id="MGAG01000009">
    <property type="protein sequence ID" value="OGK41842.1"/>
    <property type="molecule type" value="Genomic_DNA"/>
</dbReference>
<sequence length="85" mass="10119">MTEFYDIKIYIFYDDHPEMHFHAFYQGDGGEFSVKTGKLIAGKLPPRAVKLISEMMNEHKKELKENWKLAEQHKRLKKINPLKKI</sequence>
<gene>
    <name evidence="1" type="ORF">A2954_03975</name>
</gene>
<organism evidence="1 2">
    <name type="scientific">Candidatus Roizmanbacteria bacterium RIFCSPLOWO2_01_FULL_37_12</name>
    <dbReference type="NCBI Taxonomy" id="1802056"/>
    <lineage>
        <taxon>Bacteria</taxon>
        <taxon>Candidatus Roizmaniibacteriota</taxon>
    </lineage>
</organism>
<accession>A0A1F7IEQ6</accession>
<dbReference type="InterPro" id="IPR025427">
    <property type="entry name" value="DUF4160"/>
</dbReference>